<gene>
    <name evidence="2" type="ORF">EYF80_004482</name>
</gene>
<feature type="compositionally biased region" description="Polar residues" evidence="1">
    <location>
        <begin position="162"/>
        <end position="171"/>
    </location>
</feature>
<dbReference type="AlphaFoldDB" id="A0A4Z2J6L9"/>
<feature type="compositionally biased region" description="Basic residues" evidence="1">
    <location>
        <begin position="49"/>
        <end position="61"/>
    </location>
</feature>
<reference evidence="2 3" key="1">
    <citation type="submission" date="2019-03" db="EMBL/GenBank/DDBJ databases">
        <title>First draft genome of Liparis tanakae, snailfish: a comprehensive survey of snailfish specific genes.</title>
        <authorList>
            <person name="Kim W."/>
            <person name="Song I."/>
            <person name="Jeong J.-H."/>
            <person name="Kim D."/>
            <person name="Kim S."/>
            <person name="Ryu S."/>
            <person name="Song J.Y."/>
            <person name="Lee S.K."/>
        </authorList>
    </citation>
    <scope>NUCLEOTIDE SEQUENCE [LARGE SCALE GENOMIC DNA]</scope>
    <source>
        <tissue evidence="2">Muscle</tissue>
    </source>
</reference>
<protein>
    <submittedName>
        <fullName evidence="2">Uncharacterized protein</fullName>
    </submittedName>
</protein>
<evidence type="ECO:0000256" key="1">
    <source>
        <dbReference type="SAM" id="MobiDB-lite"/>
    </source>
</evidence>
<feature type="region of interest" description="Disordered" evidence="1">
    <location>
        <begin position="157"/>
        <end position="180"/>
    </location>
</feature>
<name>A0A4Z2J6L9_9TELE</name>
<proteinExistence type="predicted"/>
<dbReference type="Proteomes" id="UP000314294">
    <property type="component" value="Unassembled WGS sequence"/>
</dbReference>
<dbReference type="EMBL" id="SRLO01000022">
    <property type="protein sequence ID" value="TNN85132.1"/>
    <property type="molecule type" value="Genomic_DNA"/>
</dbReference>
<evidence type="ECO:0000313" key="2">
    <source>
        <dbReference type="EMBL" id="TNN85132.1"/>
    </source>
</evidence>
<sequence length="180" mass="19904">MQASWSQGTLHSSMLLPLTDMNKRNQLDLLSCHLRDFHHGKGESESKGLGKRKKENYRRKGNSLGSLTEHTCKHERPRLPRSPAVGLAVGALQISGHHERITMRGLGGISSPSTEPHRPRWHREDDCSELLVGFWQAGSKPTGPSGEDLAIRVIPEKASGQHLPQQVSPASPSLCRHHDV</sequence>
<organism evidence="2 3">
    <name type="scientific">Liparis tanakae</name>
    <name type="common">Tanaka's snailfish</name>
    <dbReference type="NCBI Taxonomy" id="230148"/>
    <lineage>
        <taxon>Eukaryota</taxon>
        <taxon>Metazoa</taxon>
        <taxon>Chordata</taxon>
        <taxon>Craniata</taxon>
        <taxon>Vertebrata</taxon>
        <taxon>Euteleostomi</taxon>
        <taxon>Actinopterygii</taxon>
        <taxon>Neopterygii</taxon>
        <taxon>Teleostei</taxon>
        <taxon>Neoteleostei</taxon>
        <taxon>Acanthomorphata</taxon>
        <taxon>Eupercaria</taxon>
        <taxon>Perciformes</taxon>
        <taxon>Cottioidei</taxon>
        <taxon>Cottales</taxon>
        <taxon>Liparidae</taxon>
        <taxon>Liparis</taxon>
    </lineage>
</organism>
<comment type="caution">
    <text evidence="2">The sequence shown here is derived from an EMBL/GenBank/DDBJ whole genome shotgun (WGS) entry which is preliminary data.</text>
</comment>
<evidence type="ECO:0000313" key="3">
    <source>
        <dbReference type="Proteomes" id="UP000314294"/>
    </source>
</evidence>
<feature type="region of interest" description="Disordered" evidence="1">
    <location>
        <begin position="40"/>
        <end position="81"/>
    </location>
</feature>
<keyword evidence="3" id="KW-1185">Reference proteome</keyword>
<accession>A0A4Z2J6L9</accession>